<name>A0AAD8GTA5_9APIA</name>
<proteinExistence type="predicted"/>
<sequence length="489" mass="55200">MADKYLEKGMNKSNINQLGSSNIGSSHDLIDAKLEEHQLCGSKHCPSCGHKLEGKPDWVGLPAGVKFDPTDQELMEHLDAKVEDKELKSHPLIDEFIPTIEGDDGICYTHPEKLPGVTRDGLSRHFFHRPSKAYTTGTRKRRKIQTECDLQGGETRWHKTGKTRPVMVNGKQKGCKKILVLYTNFGKNRKPEKTNWVMHQYHLGQHEEEREGELVVSKIFYQTQPRQCNWSDRINSTSTGNLVAGEANSSEPTSRRDSGSGSCSSSKEIAITSLRDDHHLSSVVGGVPLTSYNPMDIQQLKDHYSFVPFRKGFDDQLVSTGLEASTAMETAVSMGMSQEHDLQMSHHHHMNHHHQHQSHTHDPHHQQLATSTAAFHISRPCHSISTIISPPSLHQASIDILDHEGSFHVSRMMLQNENFQQQQQQQHQQQQHHKLEGRSASGLEELIMGCTSTDIKEESAISNPQEADWLKYSNFWPDPHDPDNPNHHG</sequence>
<dbReference type="SUPFAM" id="SSF101941">
    <property type="entry name" value="NAC domain"/>
    <property type="match status" value="1"/>
</dbReference>
<evidence type="ECO:0000256" key="3">
    <source>
        <dbReference type="ARBA" id="ARBA00023125"/>
    </source>
</evidence>
<dbReference type="AlphaFoldDB" id="A0AAD8GTA5"/>
<feature type="region of interest" description="Disordered" evidence="7">
    <location>
        <begin position="345"/>
        <end position="366"/>
    </location>
</feature>
<evidence type="ECO:0000313" key="10">
    <source>
        <dbReference type="Proteomes" id="UP001237642"/>
    </source>
</evidence>
<organism evidence="9 10">
    <name type="scientific">Heracleum sosnowskyi</name>
    <dbReference type="NCBI Taxonomy" id="360622"/>
    <lineage>
        <taxon>Eukaryota</taxon>
        <taxon>Viridiplantae</taxon>
        <taxon>Streptophyta</taxon>
        <taxon>Embryophyta</taxon>
        <taxon>Tracheophyta</taxon>
        <taxon>Spermatophyta</taxon>
        <taxon>Magnoliopsida</taxon>
        <taxon>eudicotyledons</taxon>
        <taxon>Gunneridae</taxon>
        <taxon>Pentapetalae</taxon>
        <taxon>asterids</taxon>
        <taxon>campanulids</taxon>
        <taxon>Apiales</taxon>
        <taxon>Apiaceae</taxon>
        <taxon>Apioideae</taxon>
        <taxon>apioid superclade</taxon>
        <taxon>Tordylieae</taxon>
        <taxon>Tordyliinae</taxon>
        <taxon>Heracleum</taxon>
    </lineage>
</organism>
<evidence type="ECO:0000313" key="9">
    <source>
        <dbReference type="EMBL" id="KAK1354832.1"/>
    </source>
</evidence>
<feature type="compositionally biased region" description="Basic residues" evidence="7">
    <location>
        <begin position="345"/>
        <end position="358"/>
    </location>
</feature>
<dbReference type="GO" id="GO:0005634">
    <property type="term" value="C:nucleus"/>
    <property type="evidence" value="ECO:0007669"/>
    <property type="project" value="UniProtKB-SubCell"/>
</dbReference>
<feature type="region of interest" description="Disordered" evidence="7">
    <location>
        <begin position="231"/>
        <end position="267"/>
    </location>
</feature>
<dbReference type="Pfam" id="PF02365">
    <property type="entry name" value="NAM"/>
    <property type="match status" value="1"/>
</dbReference>
<dbReference type="InterPro" id="IPR036093">
    <property type="entry name" value="NAC_dom_sf"/>
</dbReference>
<accession>A0AAD8GTA5</accession>
<dbReference type="FunFam" id="2.170.150.80:FF:000001">
    <property type="entry name" value="NAC domain-containing protein 73"/>
    <property type="match status" value="1"/>
</dbReference>
<protein>
    <submittedName>
        <fullName evidence="9">Nuclear hormone receptor HR38</fullName>
    </submittedName>
</protein>
<evidence type="ECO:0000259" key="8">
    <source>
        <dbReference type="PROSITE" id="PS51005"/>
    </source>
</evidence>
<comment type="subcellular location">
    <subcellularLocation>
        <location evidence="1">Nucleus</location>
    </subcellularLocation>
</comment>
<evidence type="ECO:0000256" key="5">
    <source>
        <dbReference type="ARBA" id="ARBA00023163"/>
    </source>
</evidence>
<keyword evidence="10" id="KW-1185">Reference proteome</keyword>
<dbReference type="GO" id="GO:0000976">
    <property type="term" value="F:transcription cis-regulatory region binding"/>
    <property type="evidence" value="ECO:0007669"/>
    <property type="project" value="TreeGrafter"/>
</dbReference>
<feature type="compositionally biased region" description="Polar residues" evidence="7">
    <location>
        <begin position="231"/>
        <end position="252"/>
    </location>
</feature>
<keyword evidence="6" id="KW-0539">Nucleus</keyword>
<feature type="compositionally biased region" description="Low complexity" evidence="7">
    <location>
        <begin position="420"/>
        <end position="429"/>
    </location>
</feature>
<reference evidence="9" key="1">
    <citation type="submission" date="2023-02" db="EMBL/GenBank/DDBJ databases">
        <title>Genome of toxic invasive species Heracleum sosnowskyi carries increased number of genes despite the absence of recent whole-genome duplications.</title>
        <authorList>
            <person name="Schelkunov M."/>
            <person name="Shtratnikova V."/>
            <person name="Makarenko M."/>
            <person name="Klepikova A."/>
            <person name="Omelchenko D."/>
            <person name="Novikova G."/>
            <person name="Obukhova E."/>
            <person name="Bogdanov V."/>
            <person name="Penin A."/>
            <person name="Logacheva M."/>
        </authorList>
    </citation>
    <scope>NUCLEOTIDE SEQUENCE</scope>
    <source>
        <strain evidence="9">Hsosn_3</strain>
        <tissue evidence="9">Leaf</tissue>
    </source>
</reference>
<evidence type="ECO:0000256" key="1">
    <source>
        <dbReference type="ARBA" id="ARBA00004123"/>
    </source>
</evidence>
<dbReference type="InterPro" id="IPR044799">
    <property type="entry name" value="SOG1-like"/>
</dbReference>
<dbReference type="PANTHER" id="PTHR31079:SF31">
    <property type="entry name" value="NAC DOMAIN-CONTAINING PROTEIN 75"/>
    <property type="match status" value="1"/>
</dbReference>
<evidence type="ECO:0000256" key="4">
    <source>
        <dbReference type="ARBA" id="ARBA00023159"/>
    </source>
</evidence>
<feature type="domain" description="NAC" evidence="8">
    <location>
        <begin position="61"/>
        <end position="222"/>
    </location>
</feature>
<dbReference type="PANTHER" id="PTHR31079">
    <property type="entry name" value="NAC DOMAIN-CONTAINING PROTEIN 73"/>
    <property type="match status" value="1"/>
</dbReference>
<dbReference type="GO" id="GO:0003700">
    <property type="term" value="F:DNA-binding transcription factor activity"/>
    <property type="evidence" value="ECO:0007669"/>
    <property type="project" value="InterPro"/>
</dbReference>
<keyword evidence="4" id="KW-0010">Activator</keyword>
<feature type="region of interest" description="Disordered" evidence="7">
    <location>
        <begin position="418"/>
        <end position="440"/>
    </location>
</feature>
<comment type="caution">
    <text evidence="9">The sequence shown here is derived from an EMBL/GenBank/DDBJ whole genome shotgun (WGS) entry which is preliminary data.</text>
</comment>
<gene>
    <name evidence="9" type="ORF">POM88_048088</name>
</gene>
<keyword evidence="5" id="KW-0804">Transcription</keyword>
<evidence type="ECO:0000256" key="7">
    <source>
        <dbReference type="SAM" id="MobiDB-lite"/>
    </source>
</evidence>
<keyword evidence="2" id="KW-0805">Transcription regulation</keyword>
<dbReference type="Proteomes" id="UP001237642">
    <property type="component" value="Unassembled WGS sequence"/>
</dbReference>
<dbReference type="EMBL" id="JAUIZM010000011">
    <property type="protein sequence ID" value="KAK1354832.1"/>
    <property type="molecule type" value="Genomic_DNA"/>
</dbReference>
<keyword evidence="3" id="KW-0238">DNA-binding</keyword>
<dbReference type="InterPro" id="IPR003441">
    <property type="entry name" value="NAC-dom"/>
</dbReference>
<keyword evidence="9" id="KW-0675">Receptor</keyword>
<dbReference type="PROSITE" id="PS51005">
    <property type="entry name" value="NAC"/>
    <property type="match status" value="1"/>
</dbReference>
<dbReference type="Gene3D" id="2.170.150.80">
    <property type="entry name" value="NAC domain"/>
    <property type="match status" value="1"/>
</dbReference>
<reference evidence="9" key="2">
    <citation type="submission" date="2023-05" db="EMBL/GenBank/DDBJ databases">
        <authorList>
            <person name="Schelkunov M.I."/>
        </authorList>
    </citation>
    <scope>NUCLEOTIDE SEQUENCE</scope>
    <source>
        <strain evidence="9">Hsosn_3</strain>
        <tissue evidence="9">Leaf</tissue>
    </source>
</reference>
<dbReference type="GO" id="GO:0045893">
    <property type="term" value="P:positive regulation of DNA-templated transcription"/>
    <property type="evidence" value="ECO:0007669"/>
    <property type="project" value="UniProtKB-ARBA"/>
</dbReference>
<evidence type="ECO:0000256" key="2">
    <source>
        <dbReference type="ARBA" id="ARBA00023015"/>
    </source>
</evidence>
<evidence type="ECO:0000256" key="6">
    <source>
        <dbReference type="ARBA" id="ARBA00023242"/>
    </source>
</evidence>